<evidence type="ECO:0000256" key="1">
    <source>
        <dbReference type="ARBA" id="ARBA00007785"/>
    </source>
</evidence>
<dbReference type="AlphaFoldDB" id="A0AAD9DJ43"/>
<dbReference type="EMBL" id="JATAAI010000001">
    <property type="protein sequence ID" value="KAK1749127.1"/>
    <property type="molecule type" value="Genomic_DNA"/>
</dbReference>
<evidence type="ECO:0000313" key="4">
    <source>
        <dbReference type="Proteomes" id="UP001224775"/>
    </source>
</evidence>
<accession>A0AAD9DJ43</accession>
<sequence>MAKKCNEAALSLLACMEKTDCVMKQKNSVEECMKDPIESDLCTAVRNAYYNCKHSQLNMRTRIRGVRQY</sequence>
<dbReference type="PANTHER" id="PTHR28627:SF1">
    <property type="entry name" value="CYTOCHROME C OXIDASE ASSEMBLY FACTOR 5"/>
    <property type="match status" value="1"/>
</dbReference>
<name>A0AAD9DJ43_9STRA</name>
<keyword evidence="4" id="KW-1185">Reference proteome</keyword>
<evidence type="ECO:0000313" key="3">
    <source>
        <dbReference type="EMBL" id="KAK1749127.1"/>
    </source>
</evidence>
<dbReference type="GO" id="GO:0033617">
    <property type="term" value="P:mitochondrial respiratory chain complex IV assembly"/>
    <property type="evidence" value="ECO:0007669"/>
    <property type="project" value="TreeGrafter"/>
</dbReference>
<evidence type="ECO:0008006" key="5">
    <source>
        <dbReference type="Google" id="ProtNLM"/>
    </source>
</evidence>
<reference evidence="3" key="1">
    <citation type="submission" date="2023-06" db="EMBL/GenBank/DDBJ databases">
        <title>Survivors Of The Sea: Transcriptome response of Skeletonema marinoi to long-term dormancy.</title>
        <authorList>
            <person name="Pinder M.I.M."/>
            <person name="Kourtchenko O."/>
            <person name="Robertson E.K."/>
            <person name="Larsson T."/>
            <person name="Maumus F."/>
            <person name="Osuna-Cruz C.M."/>
            <person name="Vancaester E."/>
            <person name="Stenow R."/>
            <person name="Vandepoele K."/>
            <person name="Ploug H."/>
            <person name="Bruchert V."/>
            <person name="Godhe A."/>
            <person name="Topel M."/>
        </authorList>
    </citation>
    <scope>NUCLEOTIDE SEQUENCE</scope>
    <source>
        <strain evidence="3">R05AC</strain>
    </source>
</reference>
<comment type="caution">
    <text evidence="3">The sequence shown here is derived from an EMBL/GenBank/DDBJ whole genome shotgun (WGS) entry which is preliminary data.</text>
</comment>
<dbReference type="PANTHER" id="PTHR28627">
    <property type="entry name" value="CYTOCHROME C OXIDASE ASSEMBLY FACTOR 5"/>
    <property type="match status" value="1"/>
</dbReference>
<gene>
    <name evidence="3" type="ORF">QTG54_001066</name>
</gene>
<organism evidence="3 4">
    <name type="scientific">Skeletonema marinoi</name>
    <dbReference type="NCBI Taxonomy" id="267567"/>
    <lineage>
        <taxon>Eukaryota</taxon>
        <taxon>Sar</taxon>
        <taxon>Stramenopiles</taxon>
        <taxon>Ochrophyta</taxon>
        <taxon>Bacillariophyta</taxon>
        <taxon>Coscinodiscophyceae</taxon>
        <taxon>Thalassiosirophycidae</taxon>
        <taxon>Thalassiosirales</taxon>
        <taxon>Skeletonemataceae</taxon>
        <taxon>Skeletonema</taxon>
        <taxon>Skeletonema marinoi-dohrnii complex</taxon>
    </lineage>
</organism>
<keyword evidence="2" id="KW-1015">Disulfide bond</keyword>
<dbReference type="InterPro" id="IPR018793">
    <property type="entry name" value="Cyt_c_oxidase_assmbl_Pet191"/>
</dbReference>
<evidence type="ECO:0000256" key="2">
    <source>
        <dbReference type="ARBA" id="ARBA00023157"/>
    </source>
</evidence>
<comment type="similarity">
    <text evidence="1">Belongs to the PET191 family.</text>
</comment>
<protein>
    <recommendedName>
        <fullName evidence="5">Cytochrome c oxidase assembly factor 5</fullName>
    </recommendedName>
</protein>
<dbReference type="GO" id="GO:0005739">
    <property type="term" value="C:mitochondrion"/>
    <property type="evidence" value="ECO:0007669"/>
    <property type="project" value="TreeGrafter"/>
</dbReference>
<dbReference type="Proteomes" id="UP001224775">
    <property type="component" value="Unassembled WGS sequence"/>
</dbReference>
<dbReference type="Pfam" id="PF10203">
    <property type="entry name" value="Pet191_N"/>
    <property type="match status" value="1"/>
</dbReference>
<proteinExistence type="inferred from homology"/>